<dbReference type="PROSITE" id="PS51296">
    <property type="entry name" value="RIESKE"/>
    <property type="match status" value="1"/>
</dbReference>
<keyword evidence="2" id="KW-0001">2Fe-2S</keyword>
<accession>A0ABT3SQW9</accession>
<dbReference type="CDD" id="cd03469">
    <property type="entry name" value="Rieske_RO_Alpha_N"/>
    <property type="match status" value="1"/>
</dbReference>
<keyword evidence="4" id="KW-0560">Oxidoreductase</keyword>
<keyword evidence="6" id="KW-0411">Iron-sulfur</keyword>
<comment type="cofactor">
    <cofactor evidence="1">
        <name>Fe cation</name>
        <dbReference type="ChEBI" id="CHEBI:24875"/>
    </cofactor>
</comment>
<organism evidence="8 9">
    <name type="scientific">Candidatus Seongchinamella marina</name>
    <dbReference type="NCBI Taxonomy" id="2518990"/>
    <lineage>
        <taxon>Bacteria</taxon>
        <taxon>Pseudomonadati</taxon>
        <taxon>Pseudomonadota</taxon>
        <taxon>Gammaproteobacteria</taxon>
        <taxon>Cellvibrionales</taxon>
        <taxon>Halieaceae</taxon>
        <taxon>Seongchinamella</taxon>
    </lineage>
</organism>
<keyword evidence="3" id="KW-0479">Metal-binding</keyword>
<comment type="caution">
    <text evidence="8">The sequence shown here is derived from an EMBL/GenBank/DDBJ whole genome shotgun (WGS) entry which is preliminary data.</text>
</comment>
<dbReference type="Proteomes" id="UP001143307">
    <property type="component" value="Unassembled WGS sequence"/>
</dbReference>
<keyword evidence="8" id="KW-0223">Dioxygenase</keyword>
<dbReference type="PANTHER" id="PTHR43756">
    <property type="entry name" value="CHOLINE MONOOXYGENASE, CHLOROPLASTIC"/>
    <property type="match status" value="1"/>
</dbReference>
<dbReference type="PRINTS" id="PR00090">
    <property type="entry name" value="RNGDIOXGNASE"/>
</dbReference>
<keyword evidence="5" id="KW-0408">Iron</keyword>
<feature type="domain" description="Rieske" evidence="7">
    <location>
        <begin position="62"/>
        <end position="169"/>
    </location>
</feature>
<dbReference type="RefSeq" id="WP_279251404.1">
    <property type="nucleotide sequence ID" value="NZ_SHNP01000001.1"/>
</dbReference>
<reference evidence="8" key="1">
    <citation type="submission" date="2019-02" db="EMBL/GenBank/DDBJ databases">
        <authorList>
            <person name="Li S.-H."/>
        </authorList>
    </citation>
    <scope>NUCLEOTIDE SEQUENCE</scope>
    <source>
        <strain evidence="8">IMCC8485</strain>
    </source>
</reference>
<evidence type="ECO:0000313" key="8">
    <source>
        <dbReference type="EMBL" id="MCX2972383.1"/>
    </source>
</evidence>
<dbReference type="EMBL" id="SHNP01000001">
    <property type="protein sequence ID" value="MCX2972383.1"/>
    <property type="molecule type" value="Genomic_DNA"/>
</dbReference>
<evidence type="ECO:0000256" key="5">
    <source>
        <dbReference type="ARBA" id="ARBA00023004"/>
    </source>
</evidence>
<protein>
    <submittedName>
        <fullName evidence="8">Aromatic ring-hydroxylating dioxygenase subunit alpha</fullName>
    </submittedName>
</protein>
<dbReference type="InterPro" id="IPR015879">
    <property type="entry name" value="Ring_hydroxy_dOase_asu_C_dom"/>
</dbReference>
<dbReference type="Pfam" id="PF00355">
    <property type="entry name" value="Rieske"/>
    <property type="match status" value="1"/>
</dbReference>
<dbReference type="Pfam" id="PF00848">
    <property type="entry name" value="Ring_hydroxyl_A"/>
    <property type="match status" value="1"/>
</dbReference>
<proteinExistence type="predicted"/>
<dbReference type="SUPFAM" id="SSF55961">
    <property type="entry name" value="Bet v1-like"/>
    <property type="match status" value="1"/>
</dbReference>
<dbReference type="GO" id="GO:0051213">
    <property type="term" value="F:dioxygenase activity"/>
    <property type="evidence" value="ECO:0007669"/>
    <property type="project" value="UniProtKB-KW"/>
</dbReference>
<evidence type="ECO:0000256" key="1">
    <source>
        <dbReference type="ARBA" id="ARBA00001962"/>
    </source>
</evidence>
<dbReference type="Gene3D" id="2.102.10.10">
    <property type="entry name" value="Rieske [2Fe-2S] iron-sulphur domain"/>
    <property type="match status" value="1"/>
</dbReference>
<name>A0ABT3SQW9_9GAMM</name>
<dbReference type="SUPFAM" id="SSF50022">
    <property type="entry name" value="ISP domain"/>
    <property type="match status" value="1"/>
</dbReference>
<dbReference type="InterPro" id="IPR036922">
    <property type="entry name" value="Rieske_2Fe-2S_sf"/>
</dbReference>
<evidence type="ECO:0000313" key="9">
    <source>
        <dbReference type="Proteomes" id="UP001143307"/>
    </source>
</evidence>
<evidence type="ECO:0000256" key="3">
    <source>
        <dbReference type="ARBA" id="ARBA00022723"/>
    </source>
</evidence>
<sequence>MLKKGSNIPTYQDLLHNEPLAVPESLKLNSLTDLGCSPLDVECYLSRDYYELEKQRLWPRVWQAVCRETEVAEPGDFYSHQIADINVLVVRTEQGCLRAYPNACLHRGRQLKTGSGSSRELKCPYHGFTWNLNGQFRGAPCQWDFPHIDQQSFGLPSLRVETWGGWVFVNQSADAPSLRDHLGEMVDHFKRWEPENTYKAMHLKKVLRCNWKVAHEAFIESYHTVATHPQLLPYTGDANSQYDCFNDYVSRTITPMGVISPHLPGHSEQQAVDQWLRVYGVGEGEDLPELAENVSAREYLGELNIARFSRMYDRELAGVATYSEVLDAILYSVFPNFAPWAGFRPNVTYRFLPWEDRHDMCTMEIMLLLRFPEGERPRDVPEQFVGPDQTLAETAGIDPELARVFDQDFSNLSMVQRGLSSLRDGQVQLANYQEVRIRHFHQTLEKYLSAETFS</sequence>
<keyword evidence="9" id="KW-1185">Reference proteome</keyword>
<dbReference type="Gene3D" id="3.90.380.10">
    <property type="entry name" value="Naphthalene 1,2-dioxygenase Alpha Subunit, Chain A, domain 1"/>
    <property type="match status" value="1"/>
</dbReference>
<dbReference type="CDD" id="cd08882">
    <property type="entry name" value="RHO_alpha_C_MupW-like"/>
    <property type="match status" value="1"/>
</dbReference>
<dbReference type="InterPro" id="IPR017941">
    <property type="entry name" value="Rieske_2Fe-2S"/>
</dbReference>
<dbReference type="PANTHER" id="PTHR43756:SF5">
    <property type="entry name" value="CHOLINE MONOOXYGENASE, CHLOROPLASTIC"/>
    <property type="match status" value="1"/>
</dbReference>
<evidence type="ECO:0000256" key="6">
    <source>
        <dbReference type="ARBA" id="ARBA00023014"/>
    </source>
</evidence>
<evidence type="ECO:0000256" key="2">
    <source>
        <dbReference type="ARBA" id="ARBA00022714"/>
    </source>
</evidence>
<gene>
    <name evidence="8" type="ORF">EYC87_02115</name>
</gene>
<evidence type="ECO:0000259" key="7">
    <source>
        <dbReference type="PROSITE" id="PS51296"/>
    </source>
</evidence>
<evidence type="ECO:0000256" key="4">
    <source>
        <dbReference type="ARBA" id="ARBA00023002"/>
    </source>
</evidence>
<dbReference type="InterPro" id="IPR001663">
    <property type="entry name" value="Rng_hydr_dOase-A"/>
</dbReference>